<dbReference type="EMBL" id="JAEKMH010000004">
    <property type="protein sequence ID" value="MBJ3786380.1"/>
    <property type="molecule type" value="Genomic_DNA"/>
</dbReference>
<organism evidence="2 3">
    <name type="scientific">Devosia sediminis</name>
    <dbReference type="NCBI Taxonomy" id="2798801"/>
    <lineage>
        <taxon>Bacteria</taxon>
        <taxon>Pseudomonadati</taxon>
        <taxon>Pseudomonadota</taxon>
        <taxon>Alphaproteobacteria</taxon>
        <taxon>Hyphomicrobiales</taxon>
        <taxon>Devosiaceae</taxon>
        <taxon>Devosia</taxon>
    </lineage>
</organism>
<proteinExistence type="predicted"/>
<keyword evidence="1" id="KW-0812">Transmembrane</keyword>
<keyword evidence="1" id="KW-0472">Membrane</keyword>
<accession>A0A934J267</accession>
<reference evidence="2" key="1">
    <citation type="submission" date="2020-12" db="EMBL/GenBank/DDBJ databases">
        <title>Devosia sp. MSA67 isolated from Mo River.</title>
        <authorList>
            <person name="Ma F."/>
            <person name="Zi Z."/>
        </authorList>
    </citation>
    <scope>NUCLEOTIDE SEQUENCE</scope>
    <source>
        <strain evidence="2">MSA67</strain>
    </source>
</reference>
<keyword evidence="3" id="KW-1185">Reference proteome</keyword>
<protein>
    <submittedName>
        <fullName evidence="2">Uncharacterized protein</fullName>
    </submittedName>
</protein>
<evidence type="ECO:0000313" key="3">
    <source>
        <dbReference type="Proteomes" id="UP000602124"/>
    </source>
</evidence>
<comment type="caution">
    <text evidence="2">The sequence shown here is derived from an EMBL/GenBank/DDBJ whole genome shotgun (WGS) entry which is preliminary data.</text>
</comment>
<sequence>MSWWTIFRQAKTHIFSPQLNYKSDKERMDADFGALLVIAIICVPIIITIGALIVLT</sequence>
<evidence type="ECO:0000313" key="2">
    <source>
        <dbReference type="EMBL" id="MBJ3786380.1"/>
    </source>
</evidence>
<keyword evidence="1" id="KW-1133">Transmembrane helix</keyword>
<dbReference type="Proteomes" id="UP000602124">
    <property type="component" value="Unassembled WGS sequence"/>
</dbReference>
<name>A0A934J267_9HYPH</name>
<gene>
    <name evidence="2" type="ORF">JEQ47_16765</name>
</gene>
<evidence type="ECO:0000256" key="1">
    <source>
        <dbReference type="SAM" id="Phobius"/>
    </source>
</evidence>
<feature type="transmembrane region" description="Helical" evidence="1">
    <location>
        <begin position="32"/>
        <end position="55"/>
    </location>
</feature>
<dbReference type="AlphaFoldDB" id="A0A934J267"/>
<dbReference type="RefSeq" id="WP_198877570.1">
    <property type="nucleotide sequence ID" value="NZ_JAEKMH010000004.1"/>
</dbReference>